<feature type="transmembrane region" description="Helical" evidence="1">
    <location>
        <begin position="16"/>
        <end position="35"/>
    </location>
</feature>
<evidence type="ECO:0000313" key="2">
    <source>
        <dbReference type="EMBL" id="KAB1437985.1"/>
    </source>
</evidence>
<proteinExistence type="predicted"/>
<evidence type="ECO:0000256" key="1">
    <source>
        <dbReference type="SAM" id="Phobius"/>
    </source>
</evidence>
<evidence type="ECO:0000313" key="3">
    <source>
        <dbReference type="Proteomes" id="UP000461768"/>
    </source>
</evidence>
<protein>
    <submittedName>
        <fullName evidence="2">Uncharacterized protein</fullName>
    </submittedName>
</protein>
<keyword evidence="1" id="KW-0472">Membrane</keyword>
<keyword evidence="1" id="KW-0812">Transmembrane</keyword>
<dbReference type="AlphaFoldDB" id="A0A7V7UBP7"/>
<dbReference type="RefSeq" id="WP_151144681.1">
    <property type="nucleotide sequence ID" value="NZ_WAGX01000005.1"/>
</dbReference>
<accession>A0A7V7UBP7</accession>
<keyword evidence="3" id="KW-1185">Reference proteome</keyword>
<dbReference type="EMBL" id="WAGX01000005">
    <property type="protein sequence ID" value="KAB1437985.1"/>
    <property type="molecule type" value="Genomic_DNA"/>
</dbReference>
<keyword evidence="1" id="KW-1133">Transmembrane helix</keyword>
<sequence>MEKIAELLKIFLEKHLIPALISVAGAMIIILFLPADNWMITKLGNTLFVILAFCCIFLVVQILIRVGNQIKLLNERNSENRYYEKQRIQSNQEAIQTINDFVDELSPNDKKLLLTFVMNDNKILVANEAYHSFDSLLENTNVMNRSRFAGDIKHIDENIYWMEHSLKEIYSQGMRPVQGLWQYKIKDSLFHDLKLVYKQQGKLGNF</sequence>
<dbReference type="Proteomes" id="UP000461768">
    <property type="component" value="Unassembled WGS sequence"/>
</dbReference>
<reference evidence="2 3" key="2">
    <citation type="submission" date="2020-02" db="EMBL/GenBank/DDBJ databases">
        <title>Candidatus Galacturonibacter soehngenii shows hetero-acetogenic catabolism of galacturonic acid but lacks a canonical carbon monoxide dehydrogenase/acetyl-CoA synthase complex.</title>
        <authorList>
            <person name="Diender M."/>
            <person name="Stouten G.R."/>
            <person name="Petersen J.F."/>
            <person name="Nielsen P.H."/>
            <person name="Dueholm M.S."/>
            <person name="Pronk J.T."/>
            <person name="Van Loosdrecht M.C.M."/>
        </authorList>
    </citation>
    <scope>NUCLEOTIDE SEQUENCE [LARGE SCALE GENOMIC DNA]</scope>
    <source>
        <strain evidence="2">GalUA</strain>
    </source>
</reference>
<gene>
    <name evidence="2" type="ORF">F7O84_10410</name>
</gene>
<dbReference type="OrthoDB" id="2088436at2"/>
<reference evidence="2 3" key="1">
    <citation type="submission" date="2019-09" db="EMBL/GenBank/DDBJ databases">
        <authorList>
            <person name="Valk L.C."/>
        </authorList>
    </citation>
    <scope>NUCLEOTIDE SEQUENCE [LARGE SCALE GENOMIC DNA]</scope>
    <source>
        <strain evidence="2">GalUA</strain>
    </source>
</reference>
<comment type="caution">
    <text evidence="2">The sequence shown here is derived from an EMBL/GenBank/DDBJ whole genome shotgun (WGS) entry which is preliminary data.</text>
</comment>
<feature type="transmembrane region" description="Helical" evidence="1">
    <location>
        <begin position="47"/>
        <end position="66"/>
    </location>
</feature>
<organism evidence="2 3">
    <name type="scientific">Candidatus Galacturonatibacter soehngenii</name>
    <dbReference type="NCBI Taxonomy" id="2307010"/>
    <lineage>
        <taxon>Bacteria</taxon>
        <taxon>Bacillati</taxon>
        <taxon>Bacillota</taxon>
        <taxon>Clostridia</taxon>
        <taxon>Lachnospirales</taxon>
        <taxon>Lachnospiraceae</taxon>
        <taxon>Candidatus Galacturonatibacter</taxon>
    </lineage>
</organism>
<name>A0A7V7UBP7_9FIRM</name>